<protein>
    <submittedName>
        <fullName evidence="1">Uncharacterized protein</fullName>
    </submittedName>
</protein>
<dbReference type="EMBL" id="HACG01016978">
    <property type="protein sequence ID" value="CEK63843.1"/>
    <property type="molecule type" value="Transcribed_RNA"/>
</dbReference>
<organism evidence="1">
    <name type="scientific">Arion vulgaris</name>
    <dbReference type="NCBI Taxonomy" id="1028688"/>
    <lineage>
        <taxon>Eukaryota</taxon>
        <taxon>Metazoa</taxon>
        <taxon>Spiralia</taxon>
        <taxon>Lophotrochozoa</taxon>
        <taxon>Mollusca</taxon>
        <taxon>Gastropoda</taxon>
        <taxon>Heterobranchia</taxon>
        <taxon>Euthyneura</taxon>
        <taxon>Panpulmonata</taxon>
        <taxon>Eupulmonata</taxon>
        <taxon>Stylommatophora</taxon>
        <taxon>Helicina</taxon>
        <taxon>Arionoidea</taxon>
        <taxon>Arionidae</taxon>
        <taxon>Arion</taxon>
    </lineage>
</organism>
<reference evidence="1" key="1">
    <citation type="submission" date="2014-12" db="EMBL/GenBank/DDBJ databases">
        <title>Insight into the proteome of Arion vulgaris.</title>
        <authorList>
            <person name="Aradska J."/>
            <person name="Bulat T."/>
            <person name="Smidak R."/>
            <person name="Sarate P."/>
            <person name="Gangsoo J."/>
            <person name="Sialana F."/>
            <person name="Bilban M."/>
            <person name="Lubec G."/>
        </authorList>
    </citation>
    <scope>NUCLEOTIDE SEQUENCE</scope>
    <source>
        <tissue evidence="1">Skin</tissue>
    </source>
</reference>
<accession>A0A0B6Z5M7</accession>
<evidence type="ECO:0000313" key="1">
    <source>
        <dbReference type="EMBL" id="CEK63843.1"/>
    </source>
</evidence>
<proteinExistence type="predicted"/>
<feature type="non-terminal residue" evidence="1">
    <location>
        <position position="81"/>
    </location>
</feature>
<gene>
    <name evidence="1" type="primary">ORF49698</name>
</gene>
<feature type="non-terminal residue" evidence="1">
    <location>
        <position position="1"/>
    </location>
</feature>
<sequence>PGRKAHNMMKRPLTMRNGRTDSTVVTLCLRDSATQEECRTNPHKGDQNCPQYADLRRKRWPIYTSAQDKLYNVADNLMQTA</sequence>
<dbReference type="AlphaFoldDB" id="A0A0B6Z5M7"/>
<name>A0A0B6Z5M7_9EUPU</name>